<protein>
    <submittedName>
        <fullName evidence="1">Uncharacterized protein</fullName>
    </submittedName>
</protein>
<dbReference type="PANTHER" id="PTHR47326">
    <property type="entry name" value="TRANSPOSABLE ELEMENT TC3 TRANSPOSASE-LIKE PROTEIN"/>
    <property type="match status" value="1"/>
</dbReference>
<proteinExistence type="predicted"/>
<evidence type="ECO:0000313" key="2">
    <source>
        <dbReference type="Proteomes" id="UP000792457"/>
    </source>
</evidence>
<evidence type="ECO:0000313" key="1">
    <source>
        <dbReference type="EMBL" id="KAG8227447.1"/>
    </source>
</evidence>
<keyword evidence="2" id="KW-1185">Reference proteome</keyword>
<reference evidence="1" key="1">
    <citation type="submission" date="2013-04" db="EMBL/GenBank/DDBJ databases">
        <authorList>
            <person name="Qu J."/>
            <person name="Murali S.C."/>
            <person name="Bandaranaike D."/>
            <person name="Bellair M."/>
            <person name="Blankenburg K."/>
            <person name="Chao H."/>
            <person name="Dinh H."/>
            <person name="Doddapaneni H."/>
            <person name="Downs B."/>
            <person name="Dugan-Rocha S."/>
            <person name="Elkadiri S."/>
            <person name="Gnanaolivu R.D."/>
            <person name="Hernandez B."/>
            <person name="Javaid M."/>
            <person name="Jayaseelan J.C."/>
            <person name="Lee S."/>
            <person name="Li M."/>
            <person name="Ming W."/>
            <person name="Munidasa M."/>
            <person name="Muniz J."/>
            <person name="Nguyen L."/>
            <person name="Ongeri F."/>
            <person name="Osuji N."/>
            <person name="Pu L.-L."/>
            <person name="Puazo M."/>
            <person name="Qu C."/>
            <person name="Quiroz J."/>
            <person name="Raj R."/>
            <person name="Weissenberger G."/>
            <person name="Xin Y."/>
            <person name="Zou X."/>
            <person name="Han Y."/>
            <person name="Richards S."/>
            <person name="Worley K."/>
            <person name="Muzny D."/>
            <person name="Gibbs R."/>
        </authorList>
    </citation>
    <scope>NUCLEOTIDE SEQUENCE</scope>
    <source>
        <strain evidence="1">Sampled in the wild</strain>
    </source>
</reference>
<dbReference type="AlphaFoldDB" id="A0A8K0K354"/>
<dbReference type="Gene3D" id="3.30.420.10">
    <property type="entry name" value="Ribonuclease H-like superfamily/Ribonuclease H"/>
    <property type="match status" value="1"/>
</dbReference>
<comment type="caution">
    <text evidence="1">The sequence shown here is derived from an EMBL/GenBank/DDBJ whole genome shotgun (WGS) entry which is preliminary data.</text>
</comment>
<dbReference type="GO" id="GO:0003676">
    <property type="term" value="F:nucleic acid binding"/>
    <property type="evidence" value="ECO:0007669"/>
    <property type="project" value="InterPro"/>
</dbReference>
<organism evidence="1 2">
    <name type="scientific">Ladona fulva</name>
    <name type="common">Scarce chaser dragonfly</name>
    <name type="synonym">Libellula fulva</name>
    <dbReference type="NCBI Taxonomy" id="123851"/>
    <lineage>
        <taxon>Eukaryota</taxon>
        <taxon>Metazoa</taxon>
        <taxon>Ecdysozoa</taxon>
        <taxon>Arthropoda</taxon>
        <taxon>Hexapoda</taxon>
        <taxon>Insecta</taxon>
        <taxon>Pterygota</taxon>
        <taxon>Palaeoptera</taxon>
        <taxon>Odonata</taxon>
        <taxon>Epiprocta</taxon>
        <taxon>Anisoptera</taxon>
        <taxon>Libelluloidea</taxon>
        <taxon>Libellulidae</taxon>
        <taxon>Ladona</taxon>
    </lineage>
</organism>
<name>A0A8K0K354_LADFU</name>
<gene>
    <name evidence="1" type="ORF">J437_LFUL011811</name>
</gene>
<accession>A0A8K0K354</accession>
<dbReference type="InterPro" id="IPR036397">
    <property type="entry name" value="RNaseH_sf"/>
</dbReference>
<dbReference type="EMBL" id="KZ308323">
    <property type="protein sequence ID" value="KAG8227447.1"/>
    <property type="molecule type" value="Genomic_DNA"/>
</dbReference>
<sequence>MLLQQIIMLTSSFSICSTYLMCEICSVIWFLTLRNESAVSIHCQHVEIYISKVMNSQDVTKWVRKAVMIAATIEAICQMFARSPRKSVRCVSRELKVAKTTVWQVLWKCLHLRLYRLQMLQKLKSEKAVKILMKVLNMKERVLREKLYSRFFIEPTVTGFIYLDMLSEWLMPQLQDDIPDRIYQQDSVPPYFHNEVKSYLNQHHSKCWIGCRVLME</sequence>
<dbReference type="PANTHER" id="PTHR47326:SF1">
    <property type="entry name" value="HTH PSQ-TYPE DOMAIN-CONTAINING PROTEIN"/>
    <property type="match status" value="1"/>
</dbReference>
<dbReference type="Proteomes" id="UP000792457">
    <property type="component" value="Unassembled WGS sequence"/>
</dbReference>
<reference evidence="1" key="2">
    <citation type="submission" date="2017-10" db="EMBL/GenBank/DDBJ databases">
        <title>Ladona fulva Genome sequencing and assembly.</title>
        <authorList>
            <person name="Murali S."/>
            <person name="Richards S."/>
            <person name="Bandaranaike D."/>
            <person name="Bellair M."/>
            <person name="Blankenburg K."/>
            <person name="Chao H."/>
            <person name="Dinh H."/>
            <person name="Doddapaneni H."/>
            <person name="Dugan-Rocha S."/>
            <person name="Elkadiri S."/>
            <person name="Gnanaolivu R."/>
            <person name="Hernandez B."/>
            <person name="Skinner E."/>
            <person name="Javaid M."/>
            <person name="Lee S."/>
            <person name="Li M."/>
            <person name="Ming W."/>
            <person name="Munidasa M."/>
            <person name="Muniz J."/>
            <person name="Nguyen L."/>
            <person name="Hughes D."/>
            <person name="Osuji N."/>
            <person name="Pu L.-L."/>
            <person name="Puazo M."/>
            <person name="Qu C."/>
            <person name="Quiroz J."/>
            <person name="Raj R."/>
            <person name="Weissenberger G."/>
            <person name="Xin Y."/>
            <person name="Zou X."/>
            <person name="Han Y."/>
            <person name="Worley K."/>
            <person name="Muzny D."/>
            <person name="Gibbs R."/>
        </authorList>
    </citation>
    <scope>NUCLEOTIDE SEQUENCE</scope>
    <source>
        <strain evidence="1">Sampled in the wild</strain>
    </source>
</reference>
<dbReference type="OrthoDB" id="10024802at2759"/>